<gene>
    <name evidence="2" type="ORF">EII33_05060</name>
</gene>
<sequence>MAKVIFIICISITALFCFSFQVKEKSNVTIILHLDEELSQIEQKVYVSSFCQWISGAEQCIWDSTLTQKGQKTIVLQAYTPFENEFKIAFAKEGPAKLAALALPGDTVELNVGYKDENPTTIYKKATKGAFHNTYTQFHLIQAMHWNKKHKLNEEHKKDSVVLKDKELVSFYQNHIEQTKHPLIARRGAVMLKVFFSDYIDKDALQAIEEHISKTFPDDPRSLPVYGSNRTQTERGIRAAKRLTEIERERKDYKRRKRINATGSTINLNLNGIDGEPIPLSSLTNKYTYIDVWASWCKPCRMQFPHIKQALSKYSEDLKVYAISIDYNHDLWKEAIKKDSLQSFIHVIGTNNNRRILKEVEDLGVERIPKSFLLDKNHRIIAKDLHDGRLIEVLDSLTTK</sequence>
<feature type="domain" description="Thioredoxin" evidence="1">
    <location>
        <begin position="259"/>
        <end position="400"/>
    </location>
</feature>
<dbReference type="Gene3D" id="3.40.30.10">
    <property type="entry name" value="Glutaredoxin"/>
    <property type="match status" value="1"/>
</dbReference>
<dbReference type="AlphaFoldDB" id="A0A3P2ABS3"/>
<dbReference type="PANTHER" id="PTHR42852:SF13">
    <property type="entry name" value="PROTEIN DIPZ"/>
    <property type="match status" value="1"/>
</dbReference>
<evidence type="ECO:0000313" key="3">
    <source>
        <dbReference type="Proteomes" id="UP000279562"/>
    </source>
</evidence>
<dbReference type="InterPro" id="IPR012336">
    <property type="entry name" value="Thioredoxin-like_fold"/>
</dbReference>
<organism evidence="2 3">
    <name type="scientific">Prevotella heparinolytica</name>
    <dbReference type="NCBI Taxonomy" id="28113"/>
    <lineage>
        <taxon>Bacteria</taxon>
        <taxon>Pseudomonadati</taxon>
        <taxon>Bacteroidota</taxon>
        <taxon>Bacteroidia</taxon>
        <taxon>Bacteroidales</taxon>
        <taxon>Bacteroidaceae</taxon>
        <taxon>Bacteroides</taxon>
    </lineage>
</organism>
<dbReference type="InterPro" id="IPR050553">
    <property type="entry name" value="Thioredoxin_ResA/DsbE_sf"/>
</dbReference>
<dbReference type="SUPFAM" id="SSF52833">
    <property type="entry name" value="Thioredoxin-like"/>
    <property type="match status" value="1"/>
</dbReference>
<dbReference type="RefSeq" id="WP_125238787.1">
    <property type="nucleotide sequence ID" value="NZ_RQYF01000014.1"/>
</dbReference>
<dbReference type="InterPro" id="IPR036249">
    <property type="entry name" value="Thioredoxin-like_sf"/>
</dbReference>
<dbReference type="Proteomes" id="UP000279562">
    <property type="component" value="Unassembled WGS sequence"/>
</dbReference>
<reference evidence="2 3" key="1">
    <citation type="submission" date="2018-11" db="EMBL/GenBank/DDBJ databases">
        <title>Genomes From Bacteria Associated with the Canine Oral Cavity: a Test Case for Automated Genome-Based Taxonomic Assignment.</title>
        <authorList>
            <person name="Coil D.A."/>
            <person name="Jospin G."/>
            <person name="Darling A.E."/>
            <person name="Wallis C."/>
            <person name="Davis I.J."/>
            <person name="Harris S."/>
            <person name="Eisen J.A."/>
            <person name="Holcombe L.J."/>
            <person name="O'Flynn C."/>
        </authorList>
    </citation>
    <scope>NUCLEOTIDE SEQUENCE [LARGE SCALE GENOMIC DNA]</scope>
    <source>
        <strain evidence="2 3">OH1047_COT-310</strain>
    </source>
</reference>
<name>A0A3P2ABS3_9BACE</name>
<dbReference type="EMBL" id="RQYF01000014">
    <property type="protein sequence ID" value="RRD92146.1"/>
    <property type="molecule type" value="Genomic_DNA"/>
</dbReference>
<accession>A0A3P2ABS3</accession>
<dbReference type="InterPro" id="IPR013766">
    <property type="entry name" value="Thioredoxin_domain"/>
</dbReference>
<keyword evidence="3" id="KW-1185">Reference proteome</keyword>
<evidence type="ECO:0000313" key="2">
    <source>
        <dbReference type="EMBL" id="RRD92146.1"/>
    </source>
</evidence>
<comment type="caution">
    <text evidence="2">The sequence shown here is derived from an EMBL/GenBank/DDBJ whole genome shotgun (WGS) entry which is preliminary data.</text>
</comment>
<dbReference type="CDD" id="cd02966">
    <property type="entry name" value="TlpA_like_family"/>
    <property type="match status" value="1"/>
</dbReference>
<dbReference type="Pfam" id="PF13905">
    <property type="entry name" value="Thioredoxin_8"/>
    <property type="match status" value="1"/>
</dbReference>
<protein>
    <submittedName>
        <fullName evidence="2">TlpA family protein disulfide reductase</fullName>
    </submittedName>
</protein>
<dbReference type="PANTHER" id="PTHR42852">
    <property type="entry name" value="THIOL:DISULFIDE INTERCHANGE PROTEIN DSBE"/>
    <property type="match status" value="1"/>
</dbReference>
<evidence type="ECO:0000259" key="1">
    <source>
        <dbReference type="PROSITE" id="PS51352"/>
    </source>
</evidence>
<proteinExistence type="predicted"/>
<dbReference type="PROSITE" id="PS51352">
    <property type="entry name" value="THIOREDOXIN_2"/>
    <property type="match status" value="1"/>
</dbReference>